<evidence type="ECO:0000256" key="10">
    <source>
        <dbReference type="ARBA" id="ARBA00023136"/>
    </source>
</evidence>
<dbReference type="PANTHER" id="PTHR11048:SF28">
    <property type="entry name" value="4-HYDROXYBENZOATE POLYPRENYLTRANSFERASE, MITOCHONDRIAL"/>
    <property type="match status" value="1"/>
</dbReference>
<evidence type="ECO:0000256" key="3">
    <source>
        <dbReference type="ARBA" id="ARBA00005985"/>
    </source>
</evidence>
<dbReference type="InterPro" id="IPR039653">
    <property type="entry name" value="Prenyltransferase"/>
</dbReference>
<keyword evidence="14" id="KW-1185">Reference proteome</keyword>
<keyword evidence="10 11" id="KW-0472">Membrane</keyword>
<keyword evidence="11" id="KW-0460">Magnesium</keyword>
<comment type="cofactor">
    <cofactor evidence="1 11">
        <name>Mg(2+)</name>
        <dbReference type="ChEBI" id="CHEBI:18420"/>
    </cofactor>
</comment>
<evidence type="ECO:0000256" key="7">
    <source>
        <dbReference type="ARBA" id="ARBA00022688"/>
    </source>
</evidence>
<evidence type="ECO:0000256" key="2">
    <source>
        <dbReference type="ARBA" id="ARBA00004141"/>
    </source>
</evidence>
<evidence type="ECO:0000313" key="14">
    <source>
        <dbReference type="Proteomes" id="UP001575181"/>
    </source>
</evidence>
<comment type="function">
    <text evidence="11">Catalyzes the prenylation of para-hydroxybenzoate (PHB) with an all-trans polyprenyl group. Mediates the second step in the final reaction sequence of ubiquinone-8 (UQ-8) biosynthesis, which is the condensation of the polyisoprenoid side chain with PHB, generating the first membrane-bound Q intermediate 3-octaprenyl-4-hydroxybenzoate.</text>
</comment>
<dbReference type="InterPro" id="IPR006370">
    <property type="entry name" value="HB_polyprenyltransferase-like"/>
</dbReference>
<dbReference type="HAMAP" id="MF_01635">
    <property type="entry name" value="UbiA"/>
    <property type="match status" value="1"/>
</dbReference>
<comment type="caution">
    <text evidence="11">Lacks conserved residue(s) required for the propagation of feature annotation.</text>
</comment>
<feature type="transmembrane region" description="Helical" evidence="11">
    <location>
        <begin position="167"/>
        <end position="189"/>
    </location>
</feature>
<evidence type="ECO:0000313" key="13">
    <source>
        <dbReference type="EMBL" id="MFA9459391.1"/>
    </source>
</evidence>
<dbReference type="GO" id="GO:0008412">
    <property type="term" value="F:4-hydroxybenzoate polyprenyltransferase activity"/>
    <property type="evidence" value="ECO:0007669"/>
    <property type="project" value="UniProtKB-EC"/>
</dbReference>
<keyword evidence="4 11" id="KW-1003">Cell membrane</keyword>
<evidence type="ECO:0000256" key="12">
    <source>
        <dbReference type="NCBIfam" id="TIGR01474"/>
    </source>
</evidence>
<comment type="similarity">
    <text evidence="3 11">Belongs to the UbiA prenyltransferase family.</text>
</comment>
<evidence type="ECO:0000256" key="5">
    <source>
        <dbReference type="ARBA" id="ARBA00022519"/>
    </source>
</evidence>
<dbReference type="NCBIfam" id="TIGR01474">
    <property type="entry name" value="ubiA_proteo"/>
    <property type="match status" value="1"/>
</dbReference>
<evidence type="ECO:0000256" key="6">
    <source>
        <dbReference type="ARBA" id="ARBA00022679"/>
    </source>
</evidence>
<evidence type="ECO:0000256" key="8">
    <source>
        <dbReference type="ARBA" id="ARBA00022692"/>
    </source>
</evidence>
<feature type="transmembrane region" description="Helical" evidence="11">
    <location>
        <begin position="91"/>
        <end position="111"/>
    </location>
</feature>
<dbReference type="PROSITE" id="PS00943">
    <property type="entry name" value="UBIA"/>
    <property type="match status" value="1"/>
</dbReference>
<organism evidence="13 14">
    <name type="scientific">Thiohalorhabdus methylotrophus</name>
    <dbReference type="NCBI Taxonomy" id="3242694"/>
    <lineage>
        <taxon>Bacteria</taxon>
        <taxon>Pseudomonadati</taxon>
        <taxon>Pseudomonadota</taxon>
        <taxon>Gammaproteobacteria</taxon>
        <taxon>Thiohalorhabdales</taxon>
        <taxon>Thiohalorhabdaceae</taxon>
        <taxon>Thiohalorhabdus</taxon>
    </lineage>
</organism>
<comment type="catalytic activity">
    <reaction evidence="11">
        <text>all-trans-octaprenyl diphosphate + 4-hydroxybenzoate = 4-hydroxy-3-(all-trans-octaprenyl)benzoate + diphosphate</text>
        <dbReference type="Rhea" id="RHEA:27782"/>
        <dbReference type="ChEBI" id="CHEBI:1617"/>
        <dbReference type="ChEBI" id="CHEBI:17879"/>
        <dbReference type="ChEBI" id="CHEBI:33019"/>
        <dbReference type="ChEBI" id="CHEBI:57711"/>
        <dbReference type="EC" id="2.5.1.39"/>
    </reaction>
</comment>
<evidence type="ECO:0000256" key="4">
    <source>
        <dbReference type="ARBA" id="ARBA00022475"/>
    </source>
</evidence>
<dbReference type="InterPro" id="IPR000537">
    <property type="entry name" value="UbiA_prenyltransferase"/>
</dbReference>
<accession>A0ABV4TQ23</accession>
<gene>
    <name evidence="11 13" type="primary">ubiA</name>
    <name evidence="13" type="ORF">ACERLL_00950</name>
</gene>
<name>A0ABV4TQ23_9GAMM</name>
<evidence type="ECO:0000256" key="1">
    <source>
        <dbReference type="ARBA" id="ARBA00001946"/>
    </source>
</evidence>
<sequence>MSTARLTAKLGAYTRLMRLHRPIGTLLLLWPTLWALWIAGAGGPPAAIVAIFVLGTLLMRSAGCVINDFADRELDPHVQRTAQRPLASGEVRPAEAVALFIVLCLAAFTLVLTLNRLTIALALVGAVLAATYPFFKRFTHMPQAYLGIAFGWGIPMAFAAVQHQVPALAWTLLAANIFWTIAYDTMYAMEDRPDDLEIGIRSTAILFGTWDRVAVAANQVAALTLMAVVGYLAGFGLWYALGLLGAVGFGLYQHWLIRGRERGPCLRAFLNNQWLGGAVFAGIVLEYLTV</sequence>
<protein>
    <recommendedName>
        <fullName evidence="11 12">4-hydroxybenzoate octaprenyltransferase</fullName>
        <ecNumber evidence="11 12">2.5.1.39</ecNumber>
    </recommendedName>
    <alternativeName>
        <fullName evidence="11">4-HB polyprenyltransferase</fullName>
    </alternativeName>
</protein>
<dbReference type="CDD" id="cd13959">
    <property type="entry name" value="PT_UbiA_COQ2"/>
    <property type="match status" value="1"/>
</dbReference>
<dbReference type="EMBL" id="JBGUAW010000001">
    <property type="protein sequence ID" value="MFA9459391.1"/>
    <property type="molecule type" value="Genomic_DNA"/>
</dbReference>
<reference evidence="13 14" key="1">
    <citation type="submission" date="2024-08" db="EMBL/GenBank/DDBJ databases">
        <title>Whole-genome sequencing of halo(alkali)philic microorganisms from hypersaline lakes.</title>
        <authorList>
            <person name="Sorokin D.Y."/>
            <person name="Merkel A.Y."/>
            <person name="Messina E."/>
            <person name="Yakimov M."/>
        </authorList>
    </citation>
    <scope>NUCLEOTIDE SEQUENCE [LARGE SCALE GENOMIC DNA]</scope>
    <source>
        <strain evidence="13 14">Cl-TMA</strain>
    </source>
</reference>
<dbReference type="Proteomes" id="UP001575181">
    <property type="component" value="Unassembled WGS sequence"/>
</dbReference>
<dbReference type="Gene3D" id="1.20.120.1780">
    <property type="entry name" value="UbiA prenyltransferase"/>
    <property type="match status" value="1"/>
</dbReference>
<dbReference type="Gene3D" id="1.10.357.140">
    <property type="entry name" value="UbiA prenyltransferase"/>
    <property type="match status" value="1"/>
</dbReference>
<evidence type="ECO:0000256" key="9">
    <source>
        <dbReference type="ARBA" id="ARBA00022989"/>
    </source>
</evidence>
<keyword evidence="8 11" id="KW-0812">Transmembrane</keyword>
<dbReference type="InterPro" id="IPR030470">
    <property type="entry name" value="UbiA_prenylTrfase_CS"/>
</dbReference>
<evidence type="ECO:0000256" key="11">
    <source>
        <dbReference type="HAMAP-Rule" id="MF_01635"/>
    </source>
</evidence>
<comment type="caution">
    <text evidence="13">The sequence shown here is derived from an EMBL/GenBank/DDBJ whole genome shotgun (WGS) entry which is preliminary data.</text>
</comment>
<feature type="transmembrane region" description="Helical" evidence="11">
    <location>
        <begin position="144"/>
        <end position="161"/>
    </location>
</feature>
<proteinExistence type="inferred from homology"/>
<feature type="transmembrane region" description="Helical" evidence="11">
    <location>
        <begin position="238"/>
        <end position="257"/>
    </location>
</feature>
<dbReference type="RefSeq" id="WP_373654178.1">
    <property type="nucleotide sequence ID" value="NZ_JBGUAW010000001.1"/>
</dbReference>
<keyword evidence="7 11" id="KW-0831">Ubiquinone biosynthesis</keyword>
<dbReference type="InterPro" id="IPR044878">
    <property type="entry name" value="UbiA_sf"/>
</dbReference>
<dbReference type="PANTHER" id="PTHR11048">
    <property type="entry name" value="PRENYLTRANSFERASES"/>
    <property type="match status" value="1"/>
</dbReference>
<dbReference type="Pfam" id="PF01040">
    <property type="entry name" value="UbiA"/>
    <property type="match status" value="1"/>
</dbReference>
<keyword evidence="6 11" id="KW-0808">Transferase</keyword>
<comment type="subcellular location">
    <subcellularLocation>
        <location evidence="11">Cell inner membrane</location>
        <topology evidence="11">Multi-pass membrane protein</topology>
    </subcellularLocation>
    <subcellularLocation>
        <location evidence="2">Membrane</location>
        <topology evidence="2">Multi-pass membrane protein</topology>
    </subcellularLocation>
</comment>
<dbReference type="EC" id="2.5.1.39" evidence="11 12"/>
<comment type="pathway">
    <text evidence="11">Cofactor biosynthesis; ubiquinone biosynthesis.</text>
</comment>
<keyword evidence="5 11" id="KW-0997">Cell inner membrane</keyword>
<keyword evidence="9 11" id="KW-1133">Transmembrane helix</keyword>